<gene>
    <name evidence="2" type="ORF">IEO21_01038</name>
</gene>
<feature type="compositionally biased region" description="Low complexity" evidence="1">
    <location>
        <begin position="163"/>
        <end position="180"/>
    </location>
</feature>
<organism evidence="2 3">
    <name type="scientific">Rhodonia placenta</name>
    <dbReference type="NCBI Taxonomy" id="104341"/>
    <lineage>
        <taxon>Eukaryota</taxon>
        <taxon>Fungi</taxon>
        <taxon>Dikarya</taxon>
        <taxon>Basidiomycota</taxon>
        <taxon>Agaricomycotina</taxon>
        <taxon>Agaricomycetes</taxon>
        <taxon>Polyporales</taxon>
        <taxon>Adustoporiaceae</taxon>
        <taxon>Rhodonia</taxon>
    </lineage>
</organism>
<protein>
    <submittedName>
        <fullName evidence="2">Uncharacterized protein</fullName>
    </submittedName>
</protein>
<reference evidence="2" key="2">
    <citation type="journal article" name="Front. Microbiol.">
        <title>Degradative Capacity of Two Strains of Rhodonia placenta: From Phenotype to Genotype.</title>
        <authorList>
            <person name="Kolle M."/>
            <person name="Horta M.A.C."/>
            <person name="Nowrousian M."/>
            <person name="Ohm R.A."/>
            <person name="Benz J.P."/>
            <person name="Pilgard A."/>
        </authorList>
    </citation>
    <scope>NUCLEOTIDE SEQUENCE</scope>
    <source>
        <strain evidence="2">FPRL280</strain>
    </source>
</reference>
<feature type="region of interest" description="Disordered" evidence="1">
    <location>
        <begin position="1"/>
        <end position="49"/>
    </location>
</feature>
<dbReference type="Proteomes" id="UP000639403">
    <property type="component" value="Unassembled WGS sequence"/>
</dbReference>
<sequence>MPSIHLRPSDDTISSASASPAYRGGTPSREPPLLNSPAPQDDGAALHATPTVPRAVSERLDRAAHARQALHDALARTEAVRQTLSVRLPELQAAFKTMRPETQSTLPDLKLWKMSVRHNVCFETPPAPARPKTFSHHHSRSESALEERIAQIRMQALPAYPSVPAASAPAGSSPLPVASSFSDGGPANKLRQPSQKGAWYVDAIETKKQLAVPERRLPAARKPIGQNIAGPAPPDRAPKVTMPGKVSRRVSAARTRRSTLLFRQDGVDDEVDKIVETIENGSPWYEGSTAIPGSRARLLGAPSSMVKRTNAQQIEASVDKRDSPPNTDDKKPMYSGAEHSLDDEPYYEGHSVTLRDILIKAGTGDITQLNLMEGDDEPEDETFQWD</sequence>
<name>A0A8H7PA43_9APHY</name>
<evidence type="ECO:0000313" key="2">
    <source>
        <dbReference type="EMBL" id="KAF9820811.1"/>
    </source>
</evidence>
<dbReference type="EMBL" id="JADOXO010000007">
    <property type="protein sequence ID" value="KAF9820811.1"/>
    <property type="molecule type" value="Genomic_DNA"/>
</dbReference>
<accession>A0A8H7PA43</accession>
<comment type="caution">
    <text evidence="2">The sequence shown here is derived from an EMBL/GenBank/DDBJ whole genome shotgun (WGS) entry which is preliminary data.</text>
</comment>
<feature type="compositionally biased region" description="Basic and acidic residues" evidence="1">
    <location>
        <begin position="317"/>
        <end position="332"/>
    </location>
</feature>
<evidence type="ECO:0000313" key="3">
    <source>
        <dbReference type="Proteomes" id="UP000639403"/>
    </source>
</evidence>
<dbReference type="AlphaFoldDB" id="A0A8H7PA43"/>
<reference evidence="2" key="1">
    <citation type="submission" date="2020-11" db="EMBL/GenBank/DDBJ databases">
        <authorList>
            <person name="Koelle M."/>
            <person name="Horta M.A.C."/>
            <person name="Nowrousian M."/>
            <person name="Ohm R.A."/>
            <person name="Benz P."/>
            <person name="Pilgard A."/>
        </authorList>
    </citation>
    <scope>NUCLEOTIDE SEQUENCE</scope>
    <source>
        <strain evidence="2">FPRL280</strain>
    </source>
</reference>
<evidence type="ECO:0000256" key="1">
    <source>
        <dbReference type="SAM" id="MobiDB-lite"/>
    </source>
</evidence>
<feature type="region of interest" description="Disordered" evidence="1">
    <location>
        <begin position="163"/>
        <end position="196"/>
    </location>
</feature>
<feature type="region of interest" description="Disordered" evidence="1">
    <location>
        <begin position="311"/>
        <end position="347"/>
    </location>
</feature>
<proteinExistence type="predicted"/>